<organism evidence="2 4">
    <name type="scientific">Streptomyces griseoviridis</name>
    <dbReference type="NCBI Taxonomy" id="45398"/>
    <lineage>
        <taxon>Bacteria</taxon>
        <taxon>Bacillati</taxon>
        <taxon>Actinomycetota</taxon>
        <taxon>Actinomycetes</taxon>
        <taxon>Kitasatosporales</taxon>
        <taxon>Streptomycetaceae</taxon>
        <taxon>Streptomyces</taxon>
    </lineage>
</organism>
<evidence type="ECO:0000313" key="4">
    <source>
        <dbReference type="Proteomes" id="UP000271291"/>
    </source>
</evidence>
<dbReference type="RefSeq" id="WP_127180478.1">
    <property type="nucleotide sequence ID" value="NZ_CP029078.1"/>
</dbReference>
<dbReference type="InterPro" id="IPR041656">
    <property type="entry name" value="TPR_5"/>
</dbReference>
<evidence type="ECO:0000313" key="5">
    <source>
        <dbReference type="Proteomes" id="UP000501753"/>
    </source>
</evidence>
<evidence type="ECO:0000313" key="2">
    <source>
        <dbReference type="EMBL" id="AZS87687.1"/>
    </source>
</evidence>
<dbReference type="SUPFAM" id="SSF48452">
    <property type="entry name" value="TPR-like"/>
    <property type="match status" value="1"/>
</dbReference>
<dbReference type="EMBL" id="CP034687">
    <property type="protein sequence ID" value="AZS87687.1"/>
    <property type="molecule type" value="Genomic_DNA"/>
</dbReference>
<protein>
    <submittedName>
        <fullName evidence="2">Tetratricopeptide repeat protein</fullName>
    </submittedName>
</protein>
<name>A0A3Q9KRE3_STRGD</name>
<reference evidence="3 5" key="1">
    <citation type="submission" date="2018-04" db="EMBL/GenBank/DDBJ databases">
        <title>Complete genome sequences of Streptomyces griseoviridis K61 and characterization of antagonistic properties of biological control agents.</title>
        <authorList>
            <person name="Mariita R.M."/>
            <person name="Sello J.K."/>
        </authorList>
    </citation>
    <scope>NUCLEOTIDE SEQUENCE [LARGE SCALE GENOMIC DNA]</scope>
    <source>
        <strain evidence="3 5">K61</strain>
    </source>
</reference>
<evidence type="ECO:0000313" key="3">
    <source>
        <dbReference type="EMBL" id="QCN85466.1"/>
    </source>
</evidence>
<keyword evidence="5" id="KW-1185">Reference proteome</keyword>
<evidence type="ECO:0000259" key="1">
    <source>
        <dbReference type="Pfam" id="PF12688"/>
    </source>
</evidence>
<dbReference type="Proteomes" id="UP000501753">
    <property type="component" value="Chromosome"/>
</dbReference>
<gene>
    <name evidence="3" type="ORF">DDJ31_10995</name>
    <name evidence="2" type="ORF">ELQ87_28265</name>
</gene>
<dbReference type="Pfam" id="PF12688">
    <property type="entry name" value="TPR_5"/>
    <property type="match status" value="1"/>
</dbReference>
<feature type="domain" description="Tetratrico peptide repeat group 5" evidence="1">
    <location>
        <begin position="50"/>
        <end position="170"/>
    </location>
</feature>
<dbReference type="EMBL" id="CP029078">
    <property type="protein sequence ID" value="QCN85466.1"/>
    <property type="molecule type" value="Genomic_DNA"/>
</dbReference>
<dbReference type="AlphaFoldDB" id="A0A3Q9KRE3"/>
<dbReference type="Gene3D" id="1.25.40.10">
    <property type="entry name" value="Tetratricopeptide repeat domain"/>
    <property type="match status" value="1"/>
</dbReference>
<dbReference type="KEGG" id="sgd:ELQ87_28265"/>
<proteinExistence type="predicted"/>
<accession>A0A3Q9KRE3</accession>
<dbReference type="Proteomes" id="UP000271291">
    <property type="component" value="Chromosome"/>
</dbReference>
<reference evidence="2 4" key="2">
    <citation type="submission" date="2018-12" db="EMBL/GenBank/DDBJ databases">
        <title>Streptomyces griseoviridis F1-27 complete genome.</title>
        <authorList>
            <person name="Mariita R.M."/>
            <person name="Sello J.K."/>
        </authorList>
    </citation>
    <scope>NUCLEOTIDE SEQUENCE [LARGE SCALE GENOMIC DNA]</scope>
    <source>
        <strain evidence="2 4">F1-27</strain>
    </source>
</reference>
<dbReference type="OrthoDB" id="193829at2"/>
<dbReference type="InterPro" id="IPR011990">
    <property type="entry name" value="TPR-like_helical_dom_sf"/>
</dbReference>
<sequence>MCEGGPVDRDWEDRVTAAWAAFDADPGQDGARFRAGIEALAAELPAGSPLALFERGCAWDSTGHSDRAVPLYQEALARGLDEVSRYKGRRTRIQLASSLRNTGRAEAGVALLTPELDAPSDELDDAVRACLALCLSSLGRDREGLSLVLGALAPHLPRYRRSMAAYARGLVEPEGGAG</sequence>